<evidence type="ECO:0000313" key="2">
    <source>
        <dbReference type="Proteomes" id="UP000271925"/>
    </source>
</evidence>
<dbReference type="RefSeq" id="WP_124876721.1">
    <property type="nucleotide sequence ID" value="NZ_RQJO01000009.1"/>
</dbReference>
<protein>
    <recommendedName>
        <fullName evidence="3">DUF3303 domain-containing protein</fullName>
    </recommendedName>
</protein>
<dbReference type="Proteomes" id="UP000271925">
    <property type="component" value="Unassembled WGS sequence"/>
</dbReference>
<proteinExistence type="predicted"/>
<organism evidence="1 2">
    <name type="scientific">Larkinella rosea</name>
    <dbReference type="NCBI Taxonomy" id="2025312"/>
    <lineage>
        <taxon>Bacteria</taxon>
        <taxon>Pseudomonadati</taxon>
        <taxon>Bacteroidota</taxon>
        <taxon>Cytophagia</taxon>
        <taxon>Cytophagales</taxon>
        <taxon>Spirosomataceae</taxon>
        <taxon>Larkinella</taxon>
    </lineage>
</organism>
<comment type="caution">
    <text evidence="1">The sequence shown here is derived from an EMBL/GenBank/DDBJ whole genome shotgun (WGS) entry which is preliminary data.</text>
</comment>
<evidence type="ECO:0008006" key="3">
    <source>
        <dbReference type="Google" id="ProtNLM"/>
    </source>
</evidence>
<accession>A0A3P1BND4</accession>
<sequence length="93" mass="10661">MNRYIVISNHTEADCRMAIKYFRAYHAGFLTHFEWGCYDDDHNAYAIIEADSHEQALMAVPPLFREKSKVIKLTHFKPFATVDTAHGTPSVDS</sequence>
<gene>
    <name evidence="1" type="ORF">EHT25_19080</name>
</gene>
<reference evidence="1 2" key="1">
    <citation type="submission" date="2018-11" db="EMBL/GenBank/DDBJ databases">
        <authorList>
            <person name="Zhou Z."/>
            <person name="Wang G."/>
        </authorList>
    </citation>
    <scope>NUCLEOTIDE SEQUENCE [LARGE SCALE GENOMIC DNA]</scope>
    <source>
        <strain evidence="1 2">KCTC52004</strain>
    </source>
</reference>
<evidence type="ECO:0000313" key="1">
    <source>
        <dbReference type="EMBL" id="RRB02558.1"/>
    </source>
</evidence>
<name>A0A3P1BND4_9BACT</name>
<keyword evidence="2" id="KW-1185">Reference proteome</keyword>
<dbReference type="AlphaFoldDB" id="A0A3P1BND4"/>
<dbReference type="EMBL" id="RQJO01000009">
    <property type="protein sequence ID" value="RRB02558.1"/>
    <property type="molecule type" value="Genomic_DNA"/>
</dbReference>